<organism evidence="2 3">
    <name type="scientific">Cytospora mali</name>
    <name type="common">Apple Valsa canker fungus</name>
    <name type="synonym">Valsa mali</name>
    <dbReference type="NCBI Taxonomy" id="578113"/>
    <lineage>
        <taxon>Eukaryota</taxon>
        <taxon>Fungi</taxon>
        <taxon>Dikarya</taxon>
        <taxon>Ascomycota</taxon>
        <taxon>Pezizomycotina</taxon>
        <taxon>Sordariomycetes</taxon>
        <taxon>Sordariomycetidae</taxon>
        <taxon>Diaporthales</taxon>
        <taxon>Cytosporaceae</taxon>
        <taxon>Cytospora</taxon>
    </lineage>
</organism>
<dbReference type="Proteomes" id="UP000078559">
    <property type="component" value="Chromosome 9"/>
</dbReference>
<reference evidence="2" key="1">
    <citation type="submission" date="2014-12" db="EMBL/GenBank/DDBJ databases">
        <title>Genome Sequence of Valsa Canker Pathogens Uncovers a Specific Adaption of Colonization on Woody Bark.</title>
        <authorList>
            <person name="Yin Z."/>
            <person name="Liu H."/>
            <person name="Gao X."/>
            <person name="Li Z."/>
            <person name="Song N."/>
            <person name="Ke X."/>
            <person name="Dai Q."/>
            <person name="Wu Y."/>
            <person name="Sun Y."/>
            <person name="Xu J.-R."/>
            <person name="Kang Z.K."/>
            <person name="Wang L."/>
            <person name="Huang L."/>
        </authorList>
    </citation>
    <scope>NUCLEOTIDE SEQUENCE [LARGE SCALE GENOMIC DNA]</scope>
    <source>
        <strain evidence="2">03-8</strain>
    </source>
</reference>
<sequence length="436" mass="49358">MVNRISVETGCAQPSRRPSSPQQSAVDLHQITFCFQAWHINNHPVSESAVSNRKMAEFIQGSLSGELASRWSVTTSPPLRPKPSLAAPVSIRFKRRPGMSTQSPKISTVDDDRTAMVLEFVHFRDREYPILAKDYFNNNLRRRLDFHNVFAITTSGRRVEELERVVVSAKLNMRMAAALSTFGSTAWGDVSEGFTGQDFHRPATPEAPFKARLFLQRRYSDAWSVASDEIITRPDSTHEVESIADEDETLVANEDEDDAEDVDKPKDKQQEDGDDEGWYHISEKEVHEACNEKDNAVASRSTETEADEQLAIRNTLRYISPAFPFDLAWYILKPYMPFQDRLTTVVRYAKVIVSGGAQPYKLVLKNLNRIAIARRRPKAVRAYKLLGSSRTPRRAMSLGSIGVSASLALASAKWIMRQVRSMLRRVGKMMLRQDIH</sequence>
<dbReference type="EMBL" id="CM003106">
    <property type="protein sequence ID" value="KUI72848.1"/>
    <property type="molecule type" value="Genomic_DNA"/>
</dbReference>
<accession>A0A194W9V3</accession>
<gene>
    <name evidence="2" type="ORF">VM1G_08297</name>
</gene>
<feature type="compositionally biased region" description="Low complexity" evidence="1">
    <location>
        <begin position="13"/>
        <end position="23"/>
    </location>
</feature>
<dbReference type="AlphaFoldDB" id="A0A194W9V3"/>
<evidence type="ECO:0000256" key="1">
    <source>
        <dbReference type="SAM" id="MobiDB-lite"/>
    </source>
</evidence>
<feature type="compositionally biased region" description="Basic and acidic residues" evidence="1">
    <location>
        <begin position="262"/>
        <end position="276"/>
    </location>
</feature>
<protein>
    <submittedName>
        <fullName evidence="2">Uncharacterized protein</fullName>
    </submittedName>
</protein>
<keyword evidence="3" id="KW-1185">Reference proteome</keyword>
<name>A0A194W9V3_CYTMA</name>
<evidence type="ECO:0000313" key="2">
    <source>
        <dbReference type="EMBL" id="KUI72848.1"/>
    </source>
</evidence>
<dbReference type="OrthoDB" id="5137810at2759"/>
<evidence type="ECO:0000313" key="3">
    <source>
        <dbReference type="Proteomes" id="UP000078559"/>
    </source>
</evidence>
<feature type="region of interest" description="Disordered" evidence="1">
    <location>
        <begin position="234"/>
        <end position="276"/>
    </location>
</feature>
<feature type="region of interest" description="Disordered" evidence="1">
    <location>
        <begin position="1"/>
        <end position="23"/>
    </location>
</feature>
<proteinExistence type="predicted"/>
<feature type="compositionally biased region" description="Acidic residues" evidence="1">
    <location>
        <begin position="242"/>
        <end position="261"/>
    </location>
</feature>